<comment type="subcellular location">
    <subcellularLocation>
        <location evidence="10 11">Cytoplasm</location>
    </subcellularLocation>
</comment>
<keyword evidence="9 10" id="KW-0961">Cell wall biogenesis/degradation</keyword>
<reference evidence="15 16" key="1">
    <citation type="submission" date="2018-11" db="EMBL/GenBank/DDBJ databases">
        <authorList>
            <person name="Kleinhagauer T."/>
            <person name="Glaeser S.P."/>
            <person name="Spergser J."/>
            <person name="Ruckert C."/>
            <person name="Kaempfer P."/>
            <person name="Busse H.-J."/>
        </authorList>
    </citation>
    <scope>NUCLEOTIDE SEQUENCE [LARGE SCALE GENOMIC DNA]</scope>
    <source>
        <strain evidence="15 16">W8</strain>
    </source>
</reference>
<dbReference type="InterPro" id="IPR036615">
    <property type="entry name" value="Mur_ligase_C_dom_sf"/>
</dbReference>
<gene>
    <name evidence="10 15" type="primary">murF</name>
    <name evidence="15" type="ORF">CGERO_07355</name>
</gene>
<keyword evidence="6 10" id="KW-0133">Cell shape</keyword>
<dbReference type="InterPro" id="IPR035911">
    <property type="entry name" value="MurE/MurF_N"/>
</dbReference>
<sequence length="493" mass="50696">MIPMNLSEIAKAVGGQLSENATGEEQITGGVEFDSRQVAPGDLFVALQGARVDGHDFAQAVMEQGAAGALLFRDVGVPGVIVAPVDSGHSNAYATAHDATGAAAAVIAAMSALARNLCDALAPGLTVIGVTGSAGKTSAKDMMASIFRATGDTVAPPGSFNNEIGHPYTVLRCTQDTRYLVSELSARGVGHIAALAEVAPPKIGVVLNVGSAHLGEFGSQATIAQAKGELVEALPADGHAVLNADDPHVAVMADRTQAQVWRFGQGEDADVQASNIRLDALARPSFSLRTPQGDAEVNLQVSGEHQVSNALAAITAALAAGLELDLILTALRAHQGASAHRMDVHHRSDGLIVIDDAYNANAESMRAGLRAAVSTAQARGGRAFAVLGPMGELGEDAIEAHRALGAELKEIGIRGVVVVGNNEDARALADAAGQLTIAVVDSNEDAATAIDPVLRDADTVLVKASNAFKLWQVAESLLNTNANEQSELQVNDK</sequence>
<dbReference type="SUPFAM" id="SSF53244">
    <property type="entry name" value="MurD-like peptide ligases, peptide-binding domain"/>
    <property type="match status" value="1"/>
</dbReference>
<keyword evidence="5 10" id="KW-0067">ATP-binding</keyword>
<dbReference type="Proteomes" id="UP000271587">
    <property type="component" value="Chromosome"/>
</dbReference>
<dbReference type="GO" id="GO:0047480">
    <property type="term" value="F:UDP-N-acetylmuramoyl-tripeptide-D-alanyl-D-alanine ligase activity"/>
    <property type="evidence" value="ECO:0007669"/>
    <property type="project" value="UniProtKB-UniRule"/>
</dbReference>
<evidence type="ECO:0000256" key="8">
    <source>
        <dbReference type="ARBA" id="ARBA00023306"/>
    </source>
</evidence>
<dbReference type="InterPro" id="IPR004101">
    <property type="entry name" value="Mur_ligase_C"/>
</dbReference>
<keyword evidence="7 10" id="KW-0573">Peptidoglycan synthesis</keyword>
<dbReference type="EMBL" id="CP033897">
    <property type="protein sequence ID" value="AZA11771.1"/>
    <property type="molecule type" value="Genomic_DNA"/>
</dbReference>
<dbReference type="Pfam" id="PF08245">
    <property type="entry name" value="Mur_ligase_M"/>
    <property type="match status" value="1"/>
</dbReference>
<comment type="catalytic activity">
    <reaction evidence="10 11">
        <text>D-alanyl-D-alanine + UDP-N-acetyl-alpha-D-muramoyl-L-alanyl-gamma-D-glutamyl-meso-2,6-diaminopimelate + ATP = UDP-N-acetyl-alpha-D-muramoyl-L-alanyl-gamma-D-glutamyl-meso-2,6-diaminopimeloyl-D-alanyl-D-alanine + ADP + phosphate + H(+)</text>
        <dbReference type="Rhea" id="RHEA:28374"/>
        <dbReference type="ChEBI" id="CHEBI:15378"/>
        <dbReference type="ChEBI" id="CHEBI:30616"/>
        <dbReference type="ChEBI" id="CHEBI:43474"/>
        <dbReference type="ChEBI" id="CHEBI:57822"/>
        <dbReference type="ChEBI" id="CHEBI:61386"/>
        <dbReference type="ChEBI" id="CHEBI:83905"/>
        <dbReference type="ChEBI" id="CHEBI:456216"/>
        <dbReference type="EC" id="6.3.2.10"/>
    </reaction>
</comment>
<dbReference type="GO" id="GO:0009252">
    <property type="term" value="P:peptidoglycan biosynthetic process"/>
    <property type="evidence" value="ECO:0007669"/>
    <property type="project" value="UniProtKB-UniRule"/>
</dbReference>
<dbReference type="HAMAP" id="MF_02019">
    <property type="entry name" value="MurF"/>
    <property type="match status" value="1"/>
</dbReference>
<dbReference type="Pfam" id="PF01225">
    <property type="entry name" value="Mur_ligase"/>
    <property type="match status" value="1"/>
</dbReference>
<dbReference type="GO" id="GO:0071555">
    <property type="term" value="P:cell wall organization"/>
    <property type="evidence" value="ECO:0007669"/>
    <property type="project" value="UniProtKB-KW"/>
</dbReference>
<comment type="pathway">
    <text evidence="10 11">Cell wall biogenesis; peptidoglycan biosynthesis.</text>
</comment>
<dbReference type="PANTHER" id="PTHR43024">
    <property type="entry name" value="UDP-N-ACETYLMURAMOYL-TRIPEPTIDE--D-ALANYL-D-ALANINE LIGASE"/>
    <property type="match status" value="1"/>
</dbReference>
<name>A0A3G6J174_9CORY</name>
<accession>A0A3G6J174</accession>
<evidence type="ECO:0000256" key="6">
    <source>
        <dbReference type="ARBA" id="ARBA00022960"/>
    </source>
</evidence>
<organism evidence="15 16">
    <name type="scientific">Corynebacterium gerontici</name>
    <dbReference type="NCBI Taxonomy" id="2079234"/>
    <lineage>
        <taxon>Bacteria</taxon>
        <taxon>Bacillati</taxon>
        <taxon>Actinomycetota</taxon>
        <taxon>Actinomycetes</taxon>
        <taxon>Mycobacteriales</taxon>
        <taxon>Corynebacteriaceae</taxon>
        <taxon>Corynebacterium</taxon>
    </lineage>
</organism>
<feature type="domain" description="Mur ligase C-terminal" evidence="13">
    <location>
        <begin position="340"/>
        <end position="465"/>
    </location>
</feature>
<dbReference type="GO" id="GO:0051301">
    <property type="term" value="P:cell division"/>
    <property type="evidence" value="ECO:0007669"/>
    <property type="project" value="UniProtKB-KW"/>
</dbReference>
<evidence type="ECO:0000256" key="9">
    <source>
        <dbReference type="ARBA" id="ARBA00023316"/>
    </source>
</evidence>
<comment type="similarity">
    <text evidence="10">Belongs to the MurCDEF family. MurF subfamily.</text>
</comment>
<dbReference type="GO" id="GO:0005524">
    <property type="term" value="F:ATP binding"/>
    <property type="evidence" value="ECO:0007669"/>
    <property type="project" value="UniProtKB-UniRule"/>
</dbReference>
<evidence type="ECO:0000256" key="4">
    <source>
        <dbReference type="ARBA" id="ARBA00022741"/>
    </source>
</evidence>
<dbReference type="KEGG" id="cgk:CGERO_07355"/>
<evidence type="ECO:0000256" key="10">
    <source>
        <dbReference type="HAMAP-Rule" id="MF_02019"/>
    </source>
</evidence>
<keyword evidence="8 10" id="KW-0131">Cell cycle</keyword>
<evidence type="ECO:0000256" key="7">
    <source>
        <dbReference type="ARBA" id="ARBA00022984"/>
    </source>
</evidence>
<keyword evidence="3 10" id="KW-0132">Cell division</keyword>
<evidence type="ECO:0000259" key="13">
    <source>
        <dbReference type="Pfam" id="PF02875"/>
    </source>
</evidence>
<dbReference type="Gene3D" id="3.40.1390.10">
    <property type="entry name" value="MurE/MurF, N-terminal domain"/>
    <property type="match status" value="1"/>
</dbReference>
<dbReference type="GO" id="GO:0005737">
    <property type="term" value="C:cytoplasm"/>
    <property type="evidence" value="ECO:0007669"/>
    <property type="project" value="UniProtKB-SubCell"/>
</dbReference>
<evidence type="ECO:0000256" key="1">
    <source>
        <dbReference type="ARBA" id="ARBA00022490"/>
    </source>
</evidence>
<comment type="function">
    <text evidence="10 11">Involved in cell wall formation. Catalyzes the final step in the synthesis of UDP-N-acetylmuramoyl-pentapeptide, the precursor of murein.</text>
</comment>
<dbReference type="UniPathway" id="UPA00219"/>
<dbReference type="InterPro" id="IPR051046">
    <property type="entry name" value="MurCDEF_CellWall_CoF430Synth"/>
</dbReference>
<evidence type="ECO:0000313" key="16">
    <source>
        <dbReference type="Proteomes" id="UP000271587"/>
    </source>
</evidence>
<dbReference type="AlphaFoldDB" id="A0A3G6J174"/>
<keyword evidence="2 10" id="KW-0436">Ligase</keyword>
<feature type="binding site" evidence="10">
    <location>
        <begin position="132"/>
        <end position="138"/>
    </location>
    <ligand>
        <name>ATP</name>
        <dbReference type="ChEBI" id="CHEBI:30616"/>
    </ligand>
</feature>
<evidence type="ECO:0000256" key="11">
    <source>
        <dbReference type="RuleBase" id="RU004136"/>
    </source>
</evidence>
<dbReference type="Gene3D" id="3.90.190.20">
    <property type="entry name" value="Mur ligase, C-terminal domain"/>
    <property type="match status" value="1"/>
</dbReference>
<dbReference type="SUPFAM" id="SSF53623">
    <property type="entry name" value="MurD-like peptide ligases, catalytic domain"/>
    <property type="match status" value="1"/>
</dbReference>
<keyword evidence="4 10" id="KW-0547">Nucleotide-binding</keyword>
<evidence type="ECO:0000256" key="5">
    <source>
        <dbReference type="ARBA" id="ARBA00022840"/>
    </source>
</evidence>
<evidence type="ECO:0000259" key="14">
    <source>
        <dbReference type="Pfam" id="PF08245"/>
    </source>
</evidence>
<dbReference type="GO" id="GO:0008766">
    <property type="term" value="F:UDP-N-acetylmuramoylalanyl-D-glutamyl-2,6-diaminopimelate-D-alanyl-D-alanine ligase activity"/>
    <property type="evidence" value="ECO:0007669"/>
    <property type="project" value="RHEA"/>
</dbReference>
<dbReference type="InterPro" id="IPR000713">
    <property type="entry name" value="Mur_ligase_N"/>
</dbReference>
<dbReference type="NCBIfam" id="TIGR01143">
    <property type="entry name" value="murF"/>
    <property type="match status" value="1"/>
</dbReference>
<evidence type="ECO:0000256" key="3">
    <source>
        <dbReference type="ARBA" id="ARBA00022618"/>
    </source>
</evidence>
<feature type="domain" description="Mur ligase N-terminal catalytic" evidence="12">
    <location>
        <begin position="30"/>
        <end position="90"/>
    </location>
</feature>
<dbReference type="RefSeq" id="WP_123934629.1">
    <property type="nucleotide sequence ID" value="NZ_CP033897.1"/>
</dbReference>
<protein>
    <recommendedName>
        <fullName evidence="10 11">UDP-N-acetylmuramoyl-tripeptide--D-alanyl-D-alanine ligase</fullName>
        <ecNumber evidence="10 11">6.3.2.10</ecNumber>
    </recommendedName>
    <alternativeName>
        <fullName evidence="10">D-alanyl-D-alanine-adding enzyme</fullName>
    </alternativeName>
</protein>
<dbReference type="InterPro" id="IPR005863">
    <property type="entry name" value="UDP-N-AcMur_synth"/>
</dbReference>
<evidence type="ECO:0000313" key="15">
    <source>
        <dbReference type="EMBL" id="AZA11771.1"/>
    </source>
</evidence>
<feature type="domain" description="Mur ligase central" evidence="14">
    <location>
        <begin position="130"/>
        <end position="317"/>
    </location>
</feature>
<keyword evidence="1 10" id="KW-0963">Cytoplasm</keyword>
<evidence type="ECO:0000256" key="2">
    <source>
        <dbReference type="ARBA" id="ARBA00022598"/>
    </source>
</evidence>
<dbReference type="Pfam" id="PF02875">
    <property type="entry name" value="Mur_ligase_C"/>
    <property type="match status" value="1"/>
</dbReference>
<dbReference type="GO" id="GO:0008360">
    <property type="term" value="P:regulation of cell shape"/>
    <property type="evidence" value="ECO:0007669"/>
    <property type="project" value="UniProtKB-KW"/>
</dbReference>
<dbReference type="OrthoDB" id="9800958at2"/>
<dbReference type="InterPro" id="IPR036565">
    <property type="entry name" value="Mur-like_cat_sf"/>
</dbReference>
<keyword evidence="16" id="KW-1185">Reference proteome</keyword>
<dbReference type="EC" id="6.3.2.10" evidence="10 11"/>
<dbReference type="PANTHER" id="PTHR43024:SF1">
    <property type="entry name" value="UDP-N-ACETYLMURAMOYL-TRIPEPTIDE--D-ALANYL-D-ALANINE LIGASE"/>
    <property type="match status" value="1"/>
</dbReference>
<proteinExistence type="inferred from homology"/>
<evidence type="ECO:0000259" key="12">
    <source>
        <dbReference type="Pfam" id="PF01225"/>
    </source>
</evidence>
<dbReference type="SUPFAM" id="SSF63418">
    <property type="entry name" value="MurE/MurF N-terminal domain"/>
    <property type="match status" value="1"/>
</dbReference>
<dbReference type="Gene3D" id="3.40.1190.10">
    <property type="entry name" value="Mur-like, catalytic domain"/>
    <property type="match status" value="1"/>
</dbReference>
<dbReference type="InterPro" id="IPR013221">
    <property type="entry name" value="Mur_ligase_cen"/>
</dbReference>